<comment type="caution">
    <text evidence="2">The sequence shown here is derived from an EMBL/GenBank/DDBJ whole genome shotgun (WGS) entry which is preliminary data.</text>
</comment>
<feature type="domain" description="VOC" evidence="1">
    <location>
        <begin position="2"/>
        <end position="126"/>
    </location>
</feature>
<dbReference type="Gene3D" id="3.10.180.10">
    <property type="entry name" value="2,3-Dihydroxybiphenyl 1,2-Dioxygenase, domain 1"/>
    <property type="match status" value="1"/>
</dbReference>
<organism evidence="2 3">
    <name type="scientific">Novipirellula caenicola</name>
    <dbReference type="NCBI Taxonomy" id="1536901"/>
    <lineage>
        <taxon>Bacteria</taxon>
        <taxon>Pseudomonadati</taxon>
        <taxon>Planctomycetota</taxon>
        <taxon>Planctomycetia</taxon>
        <taxon>Pirellulales</taxon>
        <taxon>Pirellulaceae</taxon>
        <taxon>Novipirellula</taxon>
    </lineage>
</organism>
<dbReference type="PANTHER" id="PTHR21366">
    <property type="entry name" value="GLYOXALASE FAMILY PROTEIN"/>
    <property type="match status" value="1"/>
</dbReference>
<gene>
    <name evidence="2" type="ORF">Rcae01_03025</name>
</gene>
<sequence>MKVLSVVETAIYVDDLDAAEDFYQRILGLDVIAKEPTRHVFFRVGQAQVLLAFNPKTTCTGDKLPHHGAMGPGHFALGIERQSLGDWRQHLQDHRVQIEAEVEWPAGGQSIYFRDPAGNSVELITPGVWQLPSGW</sequence>
<proteinExistence type="predicted"/>
<dbReference type="SUPFAM" id="SSF54593">
    <property type="entry name" value="Glyoxalase/Bleomycin resistance protein/Dihydroxybiphenyl dioxygenase"/>
    <property type="match status" value="1"/>
</dbReference>
<dbReference type="PROSITE" id="PS51819">
    <property type="entry name" value="VOC"/>
    <property type="match status" value="1"/>
</dbReference>
<dbReference type="InterPro" id="IPR037523">
    <property type="entry name" value="VOC_core"/>
</dbReference>
<accession>A0ABP9VQX4</accession>
<dbReference type="EMBL" id="BAABRO010000005">
    <property type="protein sequence ID" value="GAA5507569.1"/>
    <property type="molecule type" value="Genomic_DNA"/>
</dbReference>
<dbReference type="Pfam" id="PF00903">
    <property type="entry name" value="Glyoxalase"/>
    <property type="match status" value="1"/>
</dbReference>
<dbReference type="InterPro" id="IPR029068">
    <property type="entry name" value="Glyas_Bleomycin-R_OHBP_Dase"/>
</dbReference>
<keyword evidence="3" id="KW-1185">Reference proteome</keyword>
<name>A0ABP9VQX4_9BACT</name>
<dbReference type="InterPro" id="IPR004360">
    <property type="entry name" value="Glyas_Fos-R_dOase_dom"/>
</dbReference>
<protein>
    <recommendedName>
        <fullName evidence="1">VOC domain-containing protein</fullName>
    </recommendedName>
</protein>
<dbReference type="PANTHER" id="PTHR21366:SF22">
    <property type="entry name" value="VOC DOMAIN-CONTAINING PROTEIN"/>
    <property type="match status" value="1"/>
</dbReference>
<evidence type="ECO:0000259" key="1">
    <source>
        <dbReference type="PROSITE" id="PS51819"/>
    </source>
</evidence>
<dbReference type="InterPro" id="IPR050383">
    <property type="entry name" value="GlyoxalaseI/FosfomycinResist"/>
</dbReference>
<evidence type="ECO:0000313" key="2">
    <source>
        <dbReference type="EMBL" id="GAA5507569.1"/>
    </source>
</evidence>
<reference evidence="2 3" key="1">
    <citation type="submission" date="2024-02" db="EMBL/GenBank/DDBJ databases">
        <title>Rhodopirellula caenicola NBRC 110016.</title>
        <authorList>
            <person name="Ichikawa N."/>
            <person name="Katano-Makiyama Y."/>
            <person name="Hidaka K."/>
        </authorList>
    </citation>
    <scope>NUCLEOTIDE SEQUENCE [LARGE SCALE GENOMIC DNA]</scope>
    <source>
        <strain evidence="2 3">NBRC 110016</strain>
    </source>
</reference>
<evidence type="ECO:0000313" key="3">
    <source>
        <dbReference type="Proteomes" id="UP001416858"/>
    </source>
</evidence>
<dbReference type="Proteomes" id="UP001416858">
    <property type="component" value="Unassembled WGS sequence"/>
</dbReference>
<dbReference type="RefSeq" id="WP_345684417.1">
    <property type="nucleotide sequence ID" value="NZ_BAABRO010000005.1"/>
</dbReference>